<dbReference type="Proteomes" id="UP000594468">
    <property type="component" value="Chromosome"/>
</dbReference>
<protein>
    <submittedName>
        <fullName evidence="1">Uncharacterized protein</fullName>
    </submittedName>
</protein>
<evidence type="ECO:0000313" key="2">
    <source>
        <dbReference type="Proteomes" id="UP000594468"/>
    </source>
</evidence>
<dbReference type="KEGG" id="pmet:G4Y79_01535"/>
<proteinExistence type="predicted"/>
<sequence length="131" mass="14652">MSEQNDQIIACNPAAIHPDEREAHGLLAKELFSSSTILETRELADGYGFRLPLDTIMLHKATKWIANERLCCPFFTFTLIVGEQFWIEVSGTEGVKELIKLELLPMLESGDFPTMDALQTIYDEASANSNS</sequence>
<accession>A0A7S8IEZ2</accession>
<organism evidence="1 2">
    <name type="scientific">Phototrophicus methaneseepsis</name>
    <dbReference type="NCBI Taxonomy" id="2710758"/>
    <lineage>
        <taxon>Bacteria</taxon>
        <taxon>Bacillati</taxon>
        <taxon>Chloroflexota</taxon>
        <taxon>Candidatus Thermofontia</taxon>
        <taxon>Phototrophicales</taxon>
        <taxon>Phototrophicaceae</taxon>
        <taxon>Phototrophicus</taxon>
    </lineage>
</organism>
<keyword evidence="2" id="KW-1185">Reference proteome</keyword>
<name>A0A7S8IEZ2_9CHLR</name>
<dbReference type="EMBL" id="CP062983">
    <property type="protein sequence ID" value="QPC83086.1"/>
    <property type="molecule type" value="Genomic_DNA"/>
</dbReference>
<evidence type="ECO:0000313" key="1">
    <source>
        <dbReference type="EMBL" id="QPC83086.1"/>
    </source>
</evidence>
<reference evidence="1 2" key="1">
    <citation type="submission" date="2020-02" db="EMBL/GenBank/DDBJ databases">
        <authorList>
            <person name="Zheng R.K."/>
            <person name="Sun C.M."/>
        </authorList>
    </citation>
    <scope>NUCLEOTIDE SEQUENCE [LARGE SCALE GENOMIC DNA]</scope>
    <source>
        <strain evidence="2">rifampicinis</strain>
    </source>
</reference>
<gene>
    <name evidence="1" type="ORF">G4Y79_01535</name>
</gene>
<dbReference type="AlphaFoldDB" id="A0A7S8IEZ2"/>
<dbReference type="RefSeq" id="WP_195171155.1">
    <property type="nucleotide sequence ID" value="NZ_CP062983.1"/>
</dbReference>